<dbReference type="EMBL" id="NJHN03000129">
    <property type="protein sequence ID" value="KAH9412692.1"/>
    <property type="molecule type" value="Genomic_DNA"/>
</dbReference>
<evidence type="ECO:0000256" key="4">
    <source>
        <dbReference type="ARBA" id="ARBA00022839"/>
    </source>
</evidence>
<feature type="region of interest" description="Disordered" evidence="6">
    <location>
        <begin position="325"/>
        <end position="355"/>
    </location>
</feature>
<dbReference type="InterPro" id="IPR012340">
    <property type="entry name" value="NA-bd_OB-fold"/>
</dbReference>
<dbReference type="Pfam" id="PF00773">
    <property type="entry name" value="RNB"/>
    <property type="match status" value="1"/>
</dbReference>
<keyword evidence="3" id="KW-0378">Hydrolase</keyword>
<reference evidence="8 9" key="1">
    <citation type="journal article" date="2018" name="J. Allergy Clin. Immunol.">
        <title>High-quality assembly of Dermatophagoides pteronyssinus genome and transcriptome reveals a wide range of novel allergens.</title>
        <authorList>
            <person name="Liu X.Y."/>
            <person name="Yang K.Y."/>
            <person name="Wang M.Q."/>
            <person name="Kwok J.S."/>
            <person name="Zeng X."/>
            <person name="Yang Z."/>
            <person name="Xiao X.J."/>
            <person name="Lau C.P."/>
            <person name="Li Y."/>
            <person name="Huang Z.M."/>
            <person name="Ba J.G."/>
            <person name="Yim A.K."/>
            <person name="Ouyang C.Y."/>
            <person name="Ngai S.M."/>
            <person name="Chan T.F."/>
            <person name="Leung E.L."/>
            <person name="Liu L."/>
            <person name="Liu Z.G."/>
            <person name="Tsui S.K."/>
        </authorList>
    </citation>
    <scope>NUCLEOTIDE SEQUENCE [LARGE SCALE GENOMIC DNA]</scope>
    <source>
        <strain evidence="8">Derp</strain>
    </source>
</reference>
<evidence type="ECO:0000259" key="7">
    <source>
        <dbReference type="SMART" id="SM00955"/>
    </source>
</evidence>
<name>A0ABQ8IR85_DERPT</name>
<organism evidence="8 9">
    <name type="scientific">Dermatophagoides pteronyssinus</name>
    <name type="common">European house dust mite</name>
    <dbReference type="NCBI Taxonomy" id="6956"/>
    <lineage>
        <taxon>Eukaryota</taxon>
        <taxon>Metazoa</taxon>
        <taxon>Ecdysozoa</taxon>
        <taxon>Arthropoda</taxon>
        <taxon>Chelicerata</taxon>
        <taxon>Arachnida</taxon>
        <taxon>Acari</taxon>
        <taxon>Acariformes</taxon>
        <taxon>Sarcoptiformes</taxon>
        <taxon>Astigmata</taxon>
        <taxon>Psoroptidia</taxon>
        <taxon>Analgoidea</taxon>
        <taxon>Pyroglyphidae</taxon>
        <taxon>Dermatophagoidinae</taxon>
        <taxon>Dermatophagoides</taxon>
    </lineage>
</organism>
<sequence length="976" mass="113428">MSFMFSSYRRTKKGSIIRIVRERYLRDDIHCGREKCAECKRFKLADKDFSVISEYLVDSARQSLNKLEPNAHYVVPNFETLNNQIDVIADPEFGNDVIILQTIWKRIKSNINAYSKLKELFSSRRFYLFDNEFFRKTFRRRQPEETIDEYNDNLCREACEWLQNHFKSIQIVYLIDSKKNSNSDSDKYHFQIHSIEDYVKNFHNPIGLLDKLSANNDNDDYNDKDGKIKKMKKTDFLYDEHLPLHKVLQQIKSGQLHKGCYHSNRYNFLQGTVTVMINNEEMNIHIDGRSNINRAINEDIVAVEILPESEWKSSTTDTVLNEELIADMDDDDNDENEQQKESLMMDVDQQQPKDEDKKTMLLKPKPYGKIVAIIRRNCRSFCGVLREPKLLTRTLTNFLFIPVDKRIPFVRIETRQYEQIRGRKILVQIDCWPRDSRFPKGHYSRVIGESGDKETETNVLLLEHQIPHMEFSAQVLNCLPPEGEHWIPKPEDFLDRKDFRRECIVSVDPPGCTDIDDALHCKDLGDNQLEVGVHIADVTHFIRPGTALDREASERGTTVYLADRRIDMVPGLLSSNLCSLISNRERLSFSCIWKIDAKTGEIRKTQFTKSVICSRASLTYSEAQARIDDREDQGEIAQSLRRLNCLAKILRAKRIEKGALVLASANEIRFVEVESETAENELIILEKQALETNSMIEEFMLLANISVAQKIYETFPELSVLRRHPKPAQSNFEELIQAAKNRGFDINVSDGKSLSESLNRIHDPQNEHLNLLFRMITTRCMSQALYFCSGSLGSDPNLTFFHYGLASEIYTHFHITNTSHSIDFEQQSPEFLCKRKISDICQHINQRNMNARRASRSSNELYSYLYVRNSPKKFCHEKGYIFTIKNNALVIFIMHLSFEVVYMFDDADDNGNDQSTAKNKDCWLIDQENGYVQHKPSGIRLRQFDPVQVELSIKPSILQSNFKKQINVKLIDPKID</sequence>
<dbReference type="Gene3D" id="2.40.50.690">
    <property type="match status" value="1"/>
</dbReference>
<dbReference type="SUPFAM" id="SSF50249">
    <property type="entry name" value="Nucleic acid-binding proteins"/>
    <property type="match status" value="2"/>
</dbReference>
<evidence type="ECO:0000313" key="9">
    <source>
        <dbReference type="Proteomes" id="UP000887458"/>
    </source>
</evidence>
<keyword evidence="2" id="KW-0540">Nuclease</keyword>
<dbReference type="Pfam" id="PF17216">
    <property type="entry name" value="Rrp44_CSD1"/>
    <property type="match status" value="1"/>
</dbReference>
<dbReference type="InterPro" id="IPR033771">
    <property type="entry name" value="Rrp44_CSD1"/>
</dbReference>
<feature type="domain" description="RNB" evidence="7">
    <location>
        <begin position="496"/>
        <end position="817"/>
    </location>
</feature>
<comment type="similarity">
    <text evidence="1">Belongs to the RNR ribonuclease family.</text>
</comment>
<evidence type="ECO:0000313" key="8">
    <source>
        <dbReference type="EMBL" id="KAH9412692.1"/>
    </source>
</evidence>
<dbReference type="CDD" id="cd09862">
    <property type="entry name" value="PIN_Rrp44-like"/>
    <property type="match status" value="1"/>
</dbReference>
<dbReference type="InterPro" id="IPR050180">
    <property type="entry name" value="RNR_Ribonuclease"/>
</dbReference>
<proteinExistence type="inferred from homology"/>
<reference evidence="8 9" key="2">
    <citation type="journal article" date="2022" name="Mol. Biol. Evol.">
        <title>Comparative Genomics Reveals Insights into the Divergent Evolution of Astigmatic Mites and Household Pest Adaptations.</title>
        <authorList>
            <person name="Xiong Q."/>
            <person name="Wan A.T."/>
            <person name="Liu X."/>
            <person name="Fung C.S."/>
            <person name="Xiao X."/>
            <person name="Malainual N."/>
            <person name="Hou J."/>
            <person name="Wang L."/>
            <person name="Wang M."/>
            <person name="Yang K.Y."/>
            <person name="Cui Y."/>
            <person name="Leung E.L."/>
            <person name="Nong W."/>
            <person name="Shin S.K."/>
            <person name="Au S.W."/>
            <person name="Jeong K.Y."/>
            <person name="Chew F.T."/>
            <person name="Hui J.H."/>
            <person name="Leung T.F."/>
            <person name="Tungtrongchitr A."/>
            <person name="Zhong N."/>
            <person name="Liu Z."/>
            <person name="Tsui S.K."/>
        </authorList>
    </citation>
    <scope>NUCLEOTIDE SEQUENCE [LARGE SCALE GENOMIC DNA]</scope>
    <source>
        <strain evidence="8">Derp</strain>
    </source>
</reference>
<dbReference type="InterPro" id="IPR041505">
    <property type="entry name" value="Dis3_CSD2"/>
</dbReference>
<evidence type="ECO:0000256" key="2">
    <source>
        <dbReference type="ARBA" id="ARBA00022722"/>
    </source>
</evidence>
<accession>A0ABQ8IR85</accession>
<evidence type="ECO:0000256" key="3">
    <source>
        <dbReference type="ARBA" id="ARBA00022801"/>
    </source>
</evidence>
<dbReference type="Gene3D" id="3.40.50.1010">
    <property type="entry name" value="5'-nuclease"/>
    <property type="match status" value="1"/>
</dbReference>
<keyword evidence="4" id="KW-0269">Exonuclease</keyword>
<protein>
    <submittedName>
        <fullName evidence="8">Exosome catalytic subunit dis3</fullName>
    </submittedName>
</protein>
<dbReference type="Gene3D" id="2.40.50.140">
    <property type="entry name" value="Nucleic acid-binding proteins"/>
    <property type="match status" value="1"/>
</dbReference>
<comment type="caution">
    <text evidence="8">The sequence shown here is derived from an EMBL/GenBank/DDBJ whole genome shotgun (WGS) entry which is preliminary data.</text>
</comment>
<evidence type="ECO:0000256" key="1">
    <source>
        <dbReference type="ARBA" id="ARBA00005785"/>
    </source>
</evidence>
<dbReference type="Pfam" id="PF17849">
    <property type="entry name" value="OB_Dis3"/>
    <property type="match status" value="1"/>
</dbReference>
<feature type="compositionally biased region" description="Acidic residues" evidence="6">
    <location>
        <begin position="325"/>
        <end position="336"/>
    </location>
</feature>
<dbReference type="PANTHER" id="PTHR23355">
    <property type="entry name" value="RIBONUCLEASE"/>
    <property type="match status" value="1"/>
</dbReference>
<gene>
    <name evidence="8" type="primary">DIS3</name>
    <name evidence="8" type="ORF">DERP_006659</name>
</gene>
<dbReference type="SMART" id="SM00955">
    <property type="entry name" value="RNB"/>
    <property type="match status" value="1"/>
</dbReference>
<dbReference type="Gene3D" id="2.40.50.700">
    <property type="match status" value="1"/>
</dbReference>
<evidence type="ECO:0000256" key="6">
    <source>
        <dbReference type="SAM" id="MobiDB-lite"/>
    </source>
</evidence>
<evidence type="ECO:0000256" key="5">
    <source>
        <dbReference type="ARBA" id="ARBA00022884"/>
    </source>
</evidence>
<dbReference type="PANTHER" id="PTHR23355:SF35">
    <property type="entry name" value="EXOSOME COMPLEX EXONUCLEASE RRP44"/>
    <property type="match status" value="1"/>
</dbReference>
<dbReference type="InterPro" id="IPR001900">
    <property type="entry name" value="RNase_II/R"/>
</dbReference>
<keyword evidence="9" id="KW-1185">Reference proteome</keyword>
<dbReference type="Proteomes" id="UP000887458">
    <property type="component" value="Unassembled WGS sequence"/>
</dbReference>
<keyword evidence="5" id="KW-0694">RNA-binding</keyword>